<organism evidence="2 3">
    <name type="scientific">Nocardioides aestuarii</name>
    <dbReference type="NCBI Taxonomy" id="252231"/>
    <lineage>
        <taxon>Bacteria</taxon>
        <taxon>Bacillati</taxon>
        <taxon>Actinomycetota</taxon>
        <taxon>Actinomycetes</taxon>
        <taxon>Propionibacteriales</taxon>
        <taxon>Nocardioidaceae</taxon>
        <taxon>Nocardioides</taxon>
    </lineage>
</organism>
<dbReference type="Proteomes" id="UP001597351">
    <property type="component" value="Unassembled WGS sequence"/>
</dbReference>
<dbReference type="EMBL" id="JBHUGD010000003">
    <property type="protein sequence ID" value="MFD1948351.1"/>
    <property type="molecule type" value="Genomic_DNA"/>
</dbReference>
<gene>
    <name evidence="2" type="ORF">ACFSDE_16225</name>
</gene>
<comment type="caution">
    <text evidence="2">The sequence shown here is derived from an EMBL/GenBank/DDBJ whole genome shotgun (WGS) entry which is preliminary data.</text>
</comment>
<dbReference type="PROSITE" id="PS51257">
    <property type="entry name" value="PROKAR_LIPOPROTEIN"/>
    <property type="match status" value="1"/>
</dbReference>
<proteinExistence type="predicted"/>
<sequence>MRGGPVAAAVAMLVLAACSGPDAALVEDLEATGLTLHAPDLRGSDPVAVEAADGKVRVAYDEDGYGLYTLEIAPAPVGELCRGIDFERGSSCDGDEDTMVASFEEMTVVAVRRDDVVLVARGLVTEADATLVDDAVAALREAPQVSAAELAGSVA</sequence>
<evidence type="ECO:0000313" key="3">
    <source>
        <dbReference type="Proteomes" id="UP001597351"/>
    </source>
</evidence>
<dbReference type="RefSeq" id="WP_343920314.1">
    <property type="nucleotide sequence ID" value="NZ_BAAAJT010000002.1"/>
</dbReference>
<evidence type="ECO:0000256" key="1">
    <source>
        <dbReference type="SAM" id="SignalP"/>
    </source>
</evidence>
<accession>A0ABW4TR36</accession>
<keyword evidence="1" id="KW-0732">Signal</keyword>
<feature type="signal peptide" evidence="1">
    <location>
        <begin position="1"/>
        <end position="23"/>
    </location>
</feature>
<keyword evidence="3" id="KW-1185">Reference proteome</keyword>
<name>A0ABW4TR36_9ACTN</name>
<protein>
    <submittedName>
        <fullName evidence="2">Uncharacterized protein</fullName>
    </submittedName>
</protein>
<reference evidence="3" key="1">
    <citation type="journal article" date="2019" name="Int. J. Syst. Evol. Microbiol.">
        <title>The Global Catalogue of Microorganisms (GCM) 10K type strain sequencing project: providing services to taxonomists for standard genome sequencing and annotation.</title>
        <authorList>
            <consortium name="The Broad Institute Genomics Platform"/>
            <consortium name="The Broad Institute Genome Sequencing Center for Infectious Disease"/>
            <person name="Wu L."/>
            <person name="Ma J."/>
        </authorList>
    </citation>
    <scope>NUCLEOTIDE SEQUENCE [LARGE SCALE GENOMIC DNA]</scope>
    <source>
        <strain evidence="3">CGMCC 1.12477</strain>
    </source>
</reference>
<feature type="chain" id="PRO_5046479877" evidence="1">
    <location>
        <begin position="24"/>
        <end position="155"/>
    </location>
</feature>
<evidence type="ECO:0000313" key="2">
    <source>
        <dbReference type="EMBL" id="MFD1948351.1"/>
    </source>
</evidence>